<evidence type="ECO:0000256" key="2">
    <source>
        <dbReference type="SAM" id="MobiDB-lite"/>
    </source>
</evidence>
<name>A0A2W4WZA3_9CYAN</name>
<evidence type="ECO:0000313" key="3">
    <source>
        <dbReference type="EMBL" id="PZO48447.1"/>
    </source>
</evidence>
<protein>
    <submittedName>
        <fullName evidence="3">Uncharacterized protein</fullName>
    </submittedName>
</protein>
<organism evidence="3 4">
    <name type="scientific">Phormidesmis priestleyi</name>
    <dbReference type="NCBI Taxonomy" id="268141"/>
    <lineage>
        <taxon>Bacteria</taxon>
        <taxon>Bacillati</taxon>
        <taxon>Cyanobacteriota</taxon>
        <taxon>Cyanophyceae</taxon>
        <taxon>Leptolyngbyales</taxon>
        <taxon>Leptolyngbyaceae</taxon>
        <taxon>Phormidesmis</taxon>
    </lineage>
</organism>
<feature type="compositionally biased region" description="Polar residues" evidence="2">
    <location>
        <begin position="68"/>
        <end position="82"/>
    </location>
</feature>
<dbReference type="AlphaFoldDB" id="A0A2W4WZA3"/>
<reference evidence="4" key="1">
    <citation type="submission" date="2018-04" db="EMBL/GenBank/DDBJ databases">
        <authorList>
            <person name="Cornet L."/>
        </authorList>
    </citation>
    <scope>NUCLEOTIDE SEQUENCE [LARGE SCALE GENOMIC DNA]</scope>
</reference>
<accession>A0A2W4WZA3</accession>
<feature type="coiled-coil region" evidence="1">
    <location>
        <begin position="2"/>
        <end position="29"/>
    </location>
</feature>
<feature type="region of interest" description="Disordered" evidence="2">
    <location>
        <begin position="54"/>
        <end position="82"/>
    </location>
</feature>
<evidence type="ECO:0000313" key="4">
    <source>
        <dbReference type="Proteomes" id="UP000249794"/>
    </source>
</evidence>
<reference evidence="3 4" key="2">
    <citation type="submission" date="2018-06" db="EMBL/GenBank/DDBJ databases">
        <title>Metagenomic assembly of (sub)arctic Cyanobacteria and their associated microbiome from non-axenic cultures.</title>
        <authorList>
            <person name="Baurain D."/>
        </authorList>
    </citation>
    <scope>NUCLEOTIDE SEQUENCE [LARGE SCALE GENOMIC DNA]</scope>
    <source>
        <strain evidence="3">ULC027bin1</strain>
    </source>
</reference>
<keyword evidence="1" id="KW-0175">Coiled coil</keyword>
<sequence>MRQQLEKRLQELKAELVSGQRAMAEIETQQANLQATLLRISGAIQVLKEVLEEPLDETPSDTPDESVNGATTAEALSTKLTS</sequence>
<proteinExistence type="predicted"/>
<comment type="caution">
    <text evidence="3">The sequence shown here is derived from an EMBL/GenBank/DDBJ whole genome shotgun (WGS) entry which is preliminary data.</text>
</comment>
<feature type="compositionally biased region" description="Acidic residues" evidence="2">
    <location>
        <begin position="54"/>
        <end position="64"/>
    </location>
</feature>
<gene>
    <name evidence="3" type="ORF">DCF15_17890</name>
</gene>
<dbReference type="Proteomes" id="UP000249794">
    <property type="component" value="Unassembled WGS sequence"/>
</dbReference>
<dbReference type="EMBL" id="QBMP01000238">
    <property type="protein sequence ID" value="PZO48447.1"/>
    <property type="molecule type" value="Genomic_DNA"/>
</dbReference>
<evidence type="ECO:0000256" key="1">
    <source>
        <dbReference type="SAM" id="Coils"/>
    </source>
</evidence>